<protein>
    <recommendedName>
        <fullName evidence="3">DUF429 domain-containing protein</fullName>
    </recommendedName>
</protein>
<proteinExistence type="predicted"/>
<dbReference type="AlphaFoldDB" id="A0A0F5FMT4"/>
<evidence type="ECO:0008006" key="3">
    <source>
        <dbReference type="Google" id="ProtNLM"/>
    </source>
</evidence>
<dbReference type="InterPro" id="IPR008306">
    <property type="entry name" value="UCP018008"/>
</dbReference>
<name>A0A0F5FMT4_9HYPH</name>
<organism evidence="1 2">
    <name type="scientific">Devosia chinhatensis</name>
    <dbReference type="NCBI Taxonomy" id="429727"/>
    <lineage>
        <taxon>Bacteria</taxon>
        <taxon>Pseudomonadati</taxon>
        <taxon>Pseudomonadota</taxon>
        <taxon>Alphaproteobacteria</taxon>
        <taxon>Hyphomicrobiales</taxon>
        <taxon>Devosiaceae</taxon>
        <taxon>Devosia</taxon>
    </lineage>
</organism>
<sequence>MRAVLGIDAAWTVHNPSGVALAAQRDGAWHLVAVAPSFAAFYALRGAKEQTAFDAPRLLDDATHLAGARPDLVALDMPLMDGLITTRRRSDNAIASAYGARGASTHSPSALRPGPLAVDMLAALTSLGYPLLCTNPITGPGTLEVYPHPALIELTGAARRLPYKVHNRGKYWPALTGPERLANLFAQWTTILAALDIVLPGTAALAPLPAPDAPLRHLKAFEDSLDAIICAWVGICALEGRAIAHGDARSAIWVPAPYGT</sequence>
<dbReference type="PIRSF" id="PIRSF018008">
    <property type="entry name" value="UCP018008"/>
    <property type="match status" value="1"/>
</dbReference>
<dbReference type="Proteomes" id="UP000033649">
    <property type="component" value="Unassembled WGS sequence"/>
</dbReference>
<evidence type="ECO:0000313" key="2">
    <source>
        <dbReference type="Proteomes" id="UP000033649"/>
    </source>
</evidence>
<dbReference type="EMBL" id="JZEY01000054">
    <property type="protein sequence ID" value="KKB10151.1"/>
    <property type="molecule type" value="Genomic_DNA"/>
</dbReference>
<dbReference type="STRING" id="429727.VE26_10330"/>
<evidence type="ECO:0000313" key="1">
    <source>
        <dbReference type="EMBL" id="KKB10151.1"/>
    </source>
</evidence>
<reference evidence="1 2" key="1">
    <citation type="submission" date="2015-03" db="EMBL/GenBank/DDBJ databases">
        <authorList>
            <person name="Hassan Y."/>
            <person name="Lepp D."/>
            <person name="Li X.-Z."/>
            <person name="Zhou T."/>
        </authorList>
    </citation>
    <scope>NUCLEOTIDE SEQUENCE [LARGE SCALE GENOMIC DNA]</scope>
    <source>
        <strain evidence="1 2">IPL18</strain>
    </source>
</reference>
<accession>A0A0F5FMT4</accession>
<dbReference type="RefSeq" id="WP_046104845.1">
    <property type="nucleotide sequence ID" value="NZ_JZEY01000054.1"/>
</dbReference>
<dbReference type="OrthoDB" id="9801824at2"/>
<keyword evidence="2" id="KW-1185">Reference proteome</keyword>
<dbReference type="InterPro" id="IPR007362">
    <property type="entry name" value="DUF429"/>
</dbReference>
<gene>
    <name evidence="1" type="ORF">VE26_10330</name>
</gene>
<dbReference type="Pfam" id="PF04250">
    <property type="entry name" value="DUF429"/>
    <property type="match status" value="1"/>
</dbReference>
<dbReference type="PATRIC" id="fig|429727.3.peg.2125"/>
<comment type="caution">
    <text evidence="1">The sequence shown here is derived from an EMBL/GenBank/DDBJ whole genome shotgun (WGS) entry which is preliminary data.</text>
</comment>